<dbReference type="EMBL" id="PGOL01003467">
    <property type="protein sequence ID" value="PKI40904.1"/>
    <property type="molecule type" value="Genomic_DNA"/>
</dbReference>
<organism evidence="1 2">
    <name type="scientific">Punica granatum</name>
    <name type="common">Pomegranate</name>
    <dbReference type="NCBI Taxonomy" id="22663"/>
    <lineage>
        <taxon>Eukaryota</taxon>
        <taxon>Viridiplantae</taxon>
        <taxon>Streptophyta</taxon>
        <taxon>Embryophyta</taxon>
        <taxon>Tracheophyta</taxon>
        <taxon>Spermatophyta</taxon>
        <taxon>Magnoliopsida</taxon>
        <taxon>eudicotyledons</taxon>
        <taxon>Gunneridae</taxon>
        <taxon>Pentapetalae</taxon>
        <taxon>rosids</taxon>
        <taxon>malvids</taxon>
        <taxon>Myrtales</taxon>
        <taxon>Lythraceae</taxon>
        <taxon>Punica</taxon>
    </lineage>
</organism>
<sequence>MSAVGAVELPSDCLTSIHALSPSGLPHRHCLEQGGESGLDPIPHSGCAHSVSVGVLDPVIDGLGCWTPLYVWPKSSDPNCEE</sequence>
<reference evidence="1 2" key="1">
    <citation type="submission" date="2017-11" db="EMBL/GenBank/DDBJ databases">
        <title>De-novo sequencing of pomegranate (Punica granatum L.) genome.</title>
        <authorList>
            <person name="Akparov Z."/>
            <person name="Amiraslanov A."/>
            <person name="Hajiyeva S."/>
            <person name="Abbasov M."/>
            <person name="Kaur K."/>
            <person name="Hamwieh A."/>
            <person name="Solovyev V."/>
            <person name="Salamov A."/>
            <person name="Braich B."/>
            <person name="Kosarev P."/>
            <person name="Mahmoud A."/>
            <person name="Hajiyev E."/>
            <person name="Babayeva S."/>
            <person name="Izzatullayeva V."/>
            <person name="Mammadov A."/>
            <person name="Mammadov A."/>
            <person name="Sharifova S."/>
            <person name="Ojaghi J."/>
            <person name="Eynullazada K."/>
            <person name="Bayramov B."/>
            <person name="Abdulazimova A."/>
            <person name="Shahmuradov I."/>
        </authorList>
    </citation>
    <scope>NUCLEOTIDE SEQUENCE [LARGE SCALE GENOMIC DNA]</scope>
    <source>
        <strain evidence="2">cv. AG2017</strain>
        <tissue evidence="1">Leaf</tissue>
    </source>
</reference>
<accession>A0A2I0IA71</accession>
<name>A0A2I0IA71_PUNGR</name>
<evidence type="ECO:0000313" key="2">
    <source>
        <dbReference type="Proteomes" id="UP000233551"/>
    </source>
</evidence>
<evidence type="ECO:0000313" key="1">
    <source>
        <dbReference type="EMBL" id="PKI40904.1"/>
    </source>
</evidence>
<dbReference type="AlphaFoldDB" id="A0A2I0IA71"/>
<comment type="caution">
    <text evidence="1">The sequence shown here is derived from an EMBL/GenBank/DDBJ whole genome shotgun (WGS) entry which is preliminary data.</text>
</comment>
<dbReference type="Proteomes" id="UP000233551">
    <property type="component" value="Unassembled WGS sequence"/>
</dbReference>
<keyword evidence="2" id="KW-1185">Reference proteome</keyword>
<proteinExistence type="predicted"/>
<protein>
    <submittedName>
        <fullName evidence="1">Uncharacterized protein</fullName>
    </submittedName>
</protein>
<gene>
    <name evidence="1" type="ORF">CRG98_038702</name>
</gene>